<dbReference type="AlphaFoldDB" id="A0A2B7WG61"/>
<feature type="coiled-coil region" evidence="1">
    <location>
        <begin position="69"/>
        <end position="142"/>
    </location>
</feature>
<dbReference type="EMBL" id="PDNA01000430">
    <property type="protein sequence ID" value="PGG95511.1"/>
    <property type="molecule type" value="Genomic_DNA"/>
</dbReference>
<evidence type="ECO:0000313" key="2">
    <source>
        <dbReference type="EMBL" id="PGG95511.1"/>
    </source>
</evidence>
<evidence type="ECO:0000256" key="1">
    <source>
        <dbReference type="SAM" id="Coils"/>
    </source>
</evidence>
<name>A0A2B7WG61_POLH7</name>
<organism evidence="2 3">
    <name type="scientific">Polytolypa hystricis (strain UAMH7299)</name>
    <dbReference type="NCBI Taxonomy" id="1447883"/>
    <lineage>
        <taxon>Eukaryota</taxon>
        <taxon>Fungi</taxon>
        <taxon>Dikarya</taxon>
        <taxon>Ascomycota</taxon>
        <taxon>Pezizomycotina</taxon>
        <taxon>Eurotiomycetes</taxon>
        <taxon>Eurotiomycetidae</taxon>
        <taxon>Onygenales</taxon>
        <taxon>Onygenales incertae sedis</taxon>
        <taxon>Polytolypa</taxon>
    </lineage>
</organism>
<reference evidence="2 3" key="1">
    <citation type="submission" date="2017-10" db="EMBL/GenBank/DDBJ databases">
        <title>Comparative genomics in systemic dimorphic fungi from Ajellomycetaceae.</title>
        <authorList>
            <person name="Munoz J.F."/>
            <person name="Mcewen J.G."/>
            <person name="Clay O.K."/>
            <person name="Cuomo C.A."/>
        </authorList>
    </citation>
    <scope>NUCLEOTIDE SEQUENCE [LARGE SCALE GENOMIC DNA]</scope>
    <source>
        <strain evidence="2 3">UAMH7299</strain>
    </source>
</reference>
<keyword evidence="1" id="KW-0175">Coiled coil</keyword>
<gene>
    <name evidence="2" type="ORF">AJ80_09947</name>
</gene>
<dbReference type="Proteomes" id="UP000224634">
    <property type="component" value="Unassembled WGS sequence"/>
</dbReference>
<protein>
    <submittedName>
        <fullName evidence="2">Uncharacterized protein</fullName>
    </submittedName>
</protein>
<comment type="caution">
    <text evidence="2">The sequence shown here is derived from an EMBL/GenBank/DDBJ whole genome shotgun (WGS) entry which is preliminary data.</text>
</comment>
<keyword evidence="3" id="KW-1185">Reference proteome</keyword>
<proteinExistence type="predicted"/>
<sequence length="150" mass="17537">MANQQPQPPMANIPAPVQIANPQPQVQQFVVHTTTVDISLLRTLFAREVNNMQRIIELEQLVKTVGLANQDERMTRNRLEDQNEELQRKLNEQTAIRQMLSKAFDDLREFKQAEQAQFQETISLMEKEINDYKNMISLLEQEEWKNESVA</sequence>
<accession>A0A2B7WG61</accession>
<evidence type="ECO:0000313" key="3">
    <source>
        <dbReference type="Proteomes" id="UP000224634"/>
    </source>
</evidence>